<keyword evidence="1" id="KW-0472">Membrane</keyword>
<keyword evidence="1" id="KW-0812">Transmembrane</keyword>
<name>A0A3B0FBS3_PSEPS</name>
<evidence type="ECO:0000313" key="3">
    <source>
        <dbReference type="Proteomes" id="UP000273159"/>
    </source>
</evidence>
<accession>A0A3B0FBS3</accession>
<evidence type="ECO:0000256" key="1">
    <source>
        <dbReference type="SAM" id="Phobius"/>
    </source>
</evidence>
<organism evidence="2 3">
    <name type="scientific">Pseudarthrobacter phenanthrenivorans</name>
    <name type="common">Arthrobacter phenanthrenivorans</name>
    <dbReference type="NCBI Taxonomy" id="361575"/>
    <lineage>
        <taxon>Bacteria</taxon>
        <taxon>Bacillati</taxon>
        <taxon>Actinomycetota</taxon>
        <taxon>Actinomycetes</taxon>
        <taxon>Micrococcales</taxon>
        <taxon>Micrococcaceae</taxon>
        <taxon>Pseudarthrobacter</taxon>
    </lineage>
</organism>
<proteinExistence type="predicted"/>
<dbReference type="EMBL" id="RBNH01000024">
    <property type="protein sequence ID" value="RKO20393.1"/>
    <property type="molecule type" value="Genomic_DNA"/>
</dbReference>
<feature type="transmembrane region" description="Helical" evidence="1">
    <location>
        <begin position="60"/>
        <end position="78"/>
    </location>
</feature>
<feature type="transmembrane region" description="Helical" evidence="1">
    <location>
        <begin position="6"/>
        <end position="30"/>
    </location>
</feature>
<dbReference type="Proteomes" id="UP000273159">
    <property type="component" value="Unassembled WGS sequence"/>
</dbReference>
<gene>
    <name evidence="2" type="ORF">D7Z96_18630</name>
</gene>
<keyword evidence="1" id="KW-1133">Transmembrane helix</keyword>
<reference evidence="2 3" key="1">
    <citation type="submission" date="2018-10" db="EMBL/GenBank/DDBJ databases">
        <title>Genome-guide identification and characterization of bacteria that degrade polycyclic aromatic hydrocarbons and resist hexavalent chromium simultaneously.</title>
        <authorList>
            <person name="Feng H."/>
        </authorList>
    </citation>
    <scope>NUCLEOTIDE SEQUENCE [LARGE SCALE GENOMIC DNA]</scope>
    <source>
        <strain evidence="2 3">J015</strain>
    </source>
</reference>
<dbReference type="RefSeq" id="WP_120693503.1">
    <property type="nucleotide sequence ID" value="NZ_RBNH01000024.1"/>
</dbReference>
<reference evidence="3" key="2">
    <citation type="submission" date="2018-10" db="EMBL/GenBank/DDBJ databases">
        <authorList>
            <person name="Wang Y."/>
            <person name="Wang J."/>
            <person name="Yang X."/>
            <person name="Wang Z."/>
            <person name="Huang Y."/>
        </authorList>
    </citation>
    <scope>NUCLEOTIDE SEQUENCE [LARGE SCALE GENOMIC DNA]</scope>
    <source>
        <strain evidence="3">J015</strain>
    </source>
</reference>
<sequence>MEPAFGIALIGVLIINIGVALLVVWAFAAFKSNNSLPGQKEDAREGAASAKTRKWAGRSGIAGTVIGVLLITASIAASDTA</sequence>
<protein>
    <submittedName>
        <fullName evidence="2">Uncharacterized protein</fullName>
    </submittedName>
</protein>
<comment type="caution">
    <text evidence="2">The sequence shown here is derived from an EMBL/GenBank/DDBJ whole genome shotgun (WGS) entry which is preliminary data.</text>
</comment>
<evidence type="ECO:0000313" key="2">
    <source>
        <dbReference type="EMBL" id="RKO20393.1"/>
    </source>
</evidence>
<dbReference type="AlphaFoldDB" id="A0A3B0FBS3"/>